<comment type="similarity">
    <text evidence="4">Belongs to the cytochrome P450 family.</text>
</comment>
<dbReference type="OrthoDB" id="1470350at2759"/>
<dbReference type="Pfam" id="PF00067">
    <property type="entry name" value="p450"/>
    <property type="match status" value="1"/>
</dbReference>
<dbReference type="Proteomes" id="UP000567179">
    <property type="component" value="Unassembled WGS sequence"/>
</dbReference>
<evidence type="ECO:0000256" key="6">
    <source>
        <dbReference type="ARBA" id="ARBA00022692"/>
    </source>
</evidence>
<dbReference type="InterPro" id="IPR036396">
    <property type="entry name" value="Cyt_P450_sf"/>
</dbReference>
<evidence type="ECO:0000256" key="9">
    <source>
        <dbReference type="ARBA" id="ARBA00023002"/>
    </source>
</evidence>
<keyword evidence="11" id="KW-0503">Monooxygenase</keyword>
<comment type="cofactor">
    <cofactor evidence="1 13">
        <name>heme</name>
        <dbReference type="ChEBI" id="CHEBI:30413"/>
    </cofactor>
</comment>
<keyword evidence="12 14" id="KW-0472">Membrane</keyword>
<accession>A0A8H5B7R4</accession>
<protein>
    <recommendedName>
        <fullName evidence="17">Cytochrome P450</fullName>
    </recommendedName>
</protein>
<dbReference type="GO" id="GO:0004497">
    <property type="term" value="F:monooxygenase activity"/>
    <property type="evidence" value="ECO:0007669"/>
    <property type="project" value="UniProtKB-KW"/>
</dbReference>
<sequence length="553" mass="61403">MLPESFSPLLLSCVWVIVQLLFVALVSLSLYGAYHTTVFFYNQATSAVRHIPGPASQSWLYGNYKEVWTSESSILYAQWAKEYGPTFQYTGLFGASRLYTMDHKALNHVLASTHIYQKPESGIYNIKRILGAGVLLVEDETHRRQRKALNPAFGPQQIRELTEIFVDKALHLRDIWIEEVKKHEQGVAGLDALAWLSRATLDIIGWAGFNYNFNALEKGAEEDELSGAFAAMFSGAQRFSIIPILRGLVPPLRFLPAPSDAEASIASKTMFRIGAQLLNDSKQTAAKNEKDKKSWEGRDILSLLVRANMMPGIADSQRLSDEEVLAQIPTFMVAGHETTSVAVTWALFALTQNNGAQSKLRTELETVSTDNPTMDELNALPYLDSVVRETLRVHAPVPASMRTAMQDDIIPLQTPYTDKLGNTQSHIHLKKGQTIIIPIGSINKDETIWGQDAAEFNPERWQHVPEGSHSIPGVWGNMMTFLGGPKACIGYRFSVTEMKALIFTLVRAFEFELAVPASSITKKTALVQRPVLKDSSDGVGKNELPLLVRLASM</sequence>
<keyword evidence="9" id="KW-0560">Oxidoreductase</keyword>
<dbReference type="Gene3D" id="1.10.630.10">
    <property type="entry name" value="Cytochrome P450"/>
    <property type="match status" value="1"/>
</dbReference>
<dbReference type="GO" id="GO:0016705">
    <property type="term" value="F:oxidoreductase activity, acting on paired donors, with incorporation or reduction of molecular oxygen"/>
    <property type="evidence" value="ECO:0007669"/>
    <property type="project" value="InterPro"/>
</dbReference>
<keyword evidence="16" id="KW-1185">Reference proteome</keyword>
<dbReference type="InterPro" id="IPR050121">
    <property type="entry name" value="Cytochrome_P450_monoxygenase"/>
</dbReference>
<feature type="transmembrane region" description="Helical" evidence="14">
    <location>
        <begin position="9"/>
        <end position="34"/>
    </location>
</feature>
<keyword evidence="6 14" id="KW-0812">Transmembrane</keyword>
<dbReference type="PANTHER" id="PTHR24305">
    <property type="entry name" value="CYTOCHROME P450"/>
    <property type="match status" value="1"/>
</dbReference>
<dbReference type="PANTHER" id="PTHR24305:SF166">
    <property type="entry name" value="CYTOCHROME P450 12A4, MITOCHONDRIAL-RELATED"/>
    <property type="match status" value="1"/>
</dbReference>
<comment type="caution">
    <text evidence="15">The sequence shown here is derived from an EMBL/GenBank/DDBJ whole genome shotgun (WGS) entry which is preliminary data.</text>
</comment>
<dbReference type="PRINTS" id="PR00465">
    <property type="entry name" value="EP450IV"/>
</dbReference>
<evidence type="ECO:0000256" key="11">
    <source>
        <dbReference type="ARBA" id="ARBA00023033"/>
    </source>
</evidence>
<dbReference type="EMBL" id="JAACJJ010000031">
    <property type="protein sequence ID" value="KAF5318137.1"/>
    <property type="molecule type" value="Genomic_DNA"/>
</dbReference>
<evidence type="ECO:0008006" key="17">
    <source>
        <dbReference type="Google" id="ProtNLM"/>
    </source>
</evidence>
<dbReference type="InterPro" id="IPR002403">
    <property type="entry name" value="Cyt_P450_E_grp-IV"/>
</dbReference>
<gene>
    <name evidence="15" type="ORF">D9619_012227</name>
</gene>
<evidence type="ECO:0000256" key="3">
    <source>
        <dbReference type="ARBA" id="ARBA00004721"/>
    </source>
</evidence>
<evidence type="ECO:0000256" key="5">
    <source>
        <dbReference type="ARBA" id="ARBA00022617"/>
    </source>
</evidence>
<comment type="pathway">
    <text evidence="3">Secondary metabolite biosynthesis; terpenoid biosynthesis.</text>
</comment>
<dbReference type="GO" id="GO:0016020">
    <property type="term" value="C:membrane"/>
    <property type="evidence" value="ECO:0007669"/>
    <property type="project" value="UniProtKB-SubCell"/>
</dbReference>
<evidence type="ECO:0000256" key="10">
    <source>
        <dbReference type="ARBA" id="ARBA00023004"/>
    </source>
</evidence>
<evidence type="ECO:0000256" key="14">
    <source>
        <dbReference type="SAM" id="Phobius"/>
    </source>
</evidence>
<feature type="binding site" description="axial binding residue" evidence="13">
    <location>
        <position position="488"/>
    </location>
    <ligand>
        <name>heme</name>
        <dbReference type="ChEBI" id="CHEBI:30413"/>
    </ligand>
    <ligandPart>
        <name>Fe</name>
        <dbReference type="ChEBI" id="CHEBI:18248"/>
    </ligandPart>
</feature>
<keyword evidence="10 13" id="KW-0408">Iron</keyword>
<dbReference type="SUPFAM" id="SSF48264">
    <property type="entry name" value="Cytochrome P450"/>
    <property type="match status" value="1"/>
</dbReference>
<proteinExistence type="inferred from homology"/>
<evidence type="ECO:0000256" key="12">
    <source>
        <dbReference type="ARBA" id="ARBA00023136"/>
    </source>
</evidence>
<reference evidence="15 16" key="1">
    <citation type="journal article" date="2020" name="ISME J.">
        <title>Uncovering the hidden diversity of litter-decomposition mechanisms in mushroom-forming fungi.</title>
        <authorList>
            <person name="Floudas D."/>
            <person name="Bentzer J."/>
            <person name="Ahren D."/>
            <person name="Johansson T."/>
            <person name="Persson P."/>
            <person name="Tunlid A."/>
        </authorList>
    </citation>
    <scope>NUCLEOTIDE SEQUENCE [LARGE SCALE GENOMIC DNA]</scope>
    <source>
        <strain evidence="15 16">CBS 101986</strain>
    </source>
</reference>
<dbReference type="PRINTS" id="PR00385">
    <property type="entry name" value="P450"/>
</dbReference>
<evidence type="ECO:0000313" key="15">
    <source>
        <dbReference type="EMBL" id="KAF5318137.1"/>
    </source>
</evidence>
<dbReference type="InterPro" id="IPR001128">
    <property type="entry name" value="Cyt_P450"/>
</dbReference>
<keyword evidence="7 13" id="KW-0479">Metal-binding</keyword>
<dbReference type="GO" id="GO:0005506">
    <property type="term" value="F:iron ion binding"/>
    <property type="evidence" value="ECO:0007669"/>
    <property type="project" value="InterPro"/>
</dbReference>
<dbReference type="CDD" id="cd11069">
    <property type="entry name" value="CYP_FUM15-like"/>
    <property type="match status" value="1"/>
</dbReference>
<keyword evidence="5 13" id="KW-0349">Heme</keyword>
<evidence type="ECO:0000256" key="4">
    <source>
        <dbReference type="ARBA" id="ARBA00010617"/>
    </source>
</evidence>
<evidence type="ECO:0000256" key="1">
    <source>
        <dbReference type="ARBA" id="ARBA00001971"/>
    </source>
</evidence>
<dbReference type="GO" id="GO:0020037">
    <property type="term" value="F:heme binding"/>
    <property type="evidence" value="ECO:0007669"/>
    <property type="project" value="InterPro"/>
</dbReference>
<comment type="subcellular location">
    <subcellularLocation>
        <location evidence="2">Membrane</location>
    </subcellularLocation>
</comment>
<evidence type="ECO:0000256" key="2">
    <source>
        <dbReference type="ARBA" id="ARBA00004370"/>
    </source>
</evidence>
<evidence type="ECO:0000256" key="13">
    <source>
        <dbReference type="PIRSR" id="PIRSR602403-1"/>
    </source>
</evidence>
<evidence type="ECO:0000256" key="8">
    <source>
        <dbReference type="ARBA" id="ARBA00022989"/>
    </source>
</evidence>
<keyword evidence="8 14" id="KW-1133">Transmembrane helix</keyword>
<evidence type="ECO:0000313" key="16">
    <source>
        <dbReference type="Proteomes" id="UP000567179"/>
    </source>
</evidence>
<evidence type="ECO:0000256" key="7">
    <source>
        <dbReference type="ARBA" id="ARBA00022723"/>
    </source>
</evidence>
<name>A0A8H5B7R4_9AGAR</name>
<dbReference type="AlphaFoldDB" id="A0A8H5B7R4"/>
<organism evidence="15 16">
    <name type="scientific">Psilocybe cf. subviscida</name>
    <dbReference type="NCBI Taxonomy" id="2480587"/>
    <lineage>
        <taxon>Eukaryota</taxon>
        <taxon>Fungi</taxon>
        <taxon>Dikarya</taxon>
        <taxon>Basidiomycota</taxon>
        <taxon>Agaricomycotina</taxon>
        <taxon>Agaricomycetes</taxon>
        <taxon>Agaricomycetidae</taxon>
        <taxon>Agaricales</taxon>
        <taxon>Agaricineae</taxon>
        <taxon>Strophariaceae</taxon>
        <taxon>Psilocybe</taxon>
    </lineage>
</organism>